<dbReference type="SUPFAM" id="SSF54427">
    <property type="entry name" value="NTF2-like"/>
    <property type="match status" value="1"/>
</dbReference>
<dbReference type="CDD" id="cd00531">
    <property type="entry name" value="NTF2_like"/>
    <property type="match status" value="1"/>
</dbReference>
<sequence>MAEMVDAGGHAGGVEEHLAFYVRTFNEGDADAINRLYTEEAVSVWEPGKPLSGAERKANLAEFLTLRPKLTAKIRESHVTTDTALLSVDWTMEIDGEDGKRESFGGLATDVLRRGADGNWRYAIDDPYGDPRNATAG</sequence>
<dbReference type="Pfam" id="PF14534">
    <property type="entry name" value="DUF4440"/>
    <property type="match status" value="1"/>
</dbReference>
<evidence type="ECO:0000259" key="1">
    <source>
        <dbReference type="Pfam" id="PF14534"/>
    </source>
</evidence>
<dbReference type="OrthoDB" id="7375616at2"/>
<dbReference type="Gene3D" id="3.10.450.50">
    <property type="match status" value="1"/>
</dbReference>
<dbReference type="InterPro" id="IPR027843">
    <property type="entry name" value="DUF4440"/>
</dbReference>
<evidence type="ECO:0000313" key="3">
    <source>
        <dbReference type="Proteomes" id="UP000317881"/>
    </source>
</evidence>
<comment type="caution">
    <text evidence="2">The sequence shown here is derived from an EMBL/GenBank/DDBJ whole genome shotgun (WGS) entry which is preliminary data.</text>
</comment>
<dbReference type="AlphaFoldDB" id="A0A4Y3VU18"/>
<evidence type="ECO:0000313" key="2">
    <source>
        <dbReference type="EMBL" id="GEC10484.1"/>
    </source>
</evidence>
<dbReference type="InterPro" id="IPR032710">
    <property type="entry name" value="NTF2-like_dom_sf"/>
</dbReference>
<dbReference type="EMBL" id="BJND01000113">
    <property type="protein sequence ID" value="GEC10484.1"/>
    <property type="molecule type" value="Genomic_DNA"/>
</dbReference>
<feature type="domain" description="DUF4440" evidence="1">
    <location>
        <begin position="21"/>
        <end position="121"/>
    </location>
</feature>
<protein>
    <recommendedName>
        <fullName evidence="1">DUF4440 domain-containing protein</fullName>
    </recommendedName>
</protein>
<keyword evidence="3" id="KW-1185">Reference proteome</keyword>
<proteinExistence type="predicted"/>
<dbReference type="Proteomes" id="UP000317881">
    <property type="component" value="Unassembled WGS sequence"/>
</dbReference>
<name>A0A4Y3VU18_9ACTN</name>
<gene>
    <name evidence="2" type="ORF">SSP24_81390</name>
</gene>
<organism evidence="2 3">
    <name type="scientific">Streptomyces spinoverrucosus</name>
    <dbReference type="NCBI Taxonomy" id="284043"/>
    <lineage>
        <taxon>Bacteria</taxon>
        <taxon>Bacillati</taxon>
        <taxon>Actinomycetota</taxon>
        <taxon>Actinomycetes</taxon>
        <taxon>Kitasatosporales</taxon>
        <taxon>Streptomycetaceae</taxon>
        <taxon>Streptomyces</taxon>
    </lineage>
</organism>
<accession>A0A4Y3VU18</accession>
<dbReference type="RefSeq" id="WP_141316057.1">
    <property type="nucleotide sequence ID" value="NZ_BJND01000113.1"/>
</dbReference>
<reference evidence="2 3" key="1">
    <citation type="submission" date="2019-06" db="EMBL/GenBank/DDBJ databases">
        <title>Whole genome shotgun sequence of Streptomyces spinoverrucosus NBRC 14228.</title>
        <authorList>
            <person name="Hosoyama A."/>
            <person name="Uohara A."/>
            <person name="Ohji S."/>
            <person name="Ichikawa N."/>
        </authorList>
    </citation>
    <scope>NUCLEOTIDE SEQUENCE [LARGE SCALE GENOMIC DNA]</scope>
    <source>
        <strain evidence="2 3">NBRC 14228</strain>
    </source>
</reference>